<accession>A0A1W6TLL6</accession>
<gene>
    <name evidence="2" type="ORF">K05K4_51200</name>
</gene>
<geneLocation type="plasmid" evidence="2">
    <name>pL289</name>
</geneLocation>
<evidence type="ECO:0000256" key="1">
    <source>
        <dbReference type="SAM" id="Coils"/>
    </source>
</evidence>
<proteinExistence type="predicted"/>
<dbReference type="Gene3D" id="1.20.1200.10">
    <property type="entry name" value="Cobalamin adenosyltransferase-like"/>
    <property type="match status" value="1"/>
</dbReference>
<dbReference type="RefSeq" id="WP_086048436.1">
    <property type="nucleotide sequence ID" value="NZ_CP017893.1"/>
</dbReference>
<organism evidence="2">
    <name type="scientific">Vibrio alginolyticus</name>
    <dbReference type="NCBI Taxonomy" id="663"/>
    <lineage>
        <taxon>Bacteria</taxon>
        <taxon>Pseudomonadati</taxon>
        <taxon>Pseudomonadota</taxon>
        <taxon>Gammaproteobacteria</taxon>
        <taxon>Vibrionales</taxon>
        <taxon>Vibrionaceae</taxon>
        <taxon>Vibrio</taxon>
    </lineage>
</organism>
<feature type="coiled-coil region" evidence="1">
    <location>
        <begin position="172"/>
        <end position="206"/>
    </location>
</feature>
<reference evidence="2" key="1">
    <citation type="submission" date="2016-10" db="EMBL/GenBank/DDBJ databases">
        <title>The High Quality Genome of Vibrio alginolyticus K01M1.</title>
        <authorList>
            <person name="Wendling C."/>
            <person name="Chibani C.M."/>
            <person name="Hertel R."/>
            <person name="Sproer C."/>
            <person name="Bunk B."/>
            <person name="Overmann J."/>
            <person name="Roth O."/>
            <person name="Liesegang H."/>
        </authorList>
    </citation>
    <scope>NUCLEOTIDE SEQUENCE</scope>
    <source>
        <strain evidence="2">K05K4</strain>
        <plasmid evidence="2">pL289</plasmid>
    </source>
</reference>
<sequence length="374" mass="39983">MLKSKILYLSIPILLTACGNLSSIHRTMDVDDGTGALIDIKQRAIIVSKHESVTGTGSNETIKSQTFVCAEPSPDAMSAYASETSLSVPDKIKLANAFQEGTTFTGLRTQSIQLLRDGMYRLCEARMSGALDNGEYNLLLRRYQKNMVALIAIEQLTGTVKAPVTVISTTGSASLAQDIDESEAKLESLQNDLANLNSQLATEKAKGKSANNADTVKSLETKIANKKSLMNALTQGIANNRSMLASGTATASVANQAQKSSSSIGNTNVDNVSATVEKIVTAIVDTDDLPAMCFSHLNSVKSGNSSQLTLSCQSLVTDMINSRKAVAETQIKIANGYIKKGEFDKAERTIRLIEHTIQLKNYTPTLGKGVIAPK</sequence>
<name>A0A1W6TLL6_VIBAL</name>
<evidence type="ECO:0008006" key="3">
    <source>
        <dbReference type="Google" id="ProtNLM"/>
    </source>
</evidence>
<evidence type="ECO:0000313" key="2">
    <source>
        <dbReference type="EMBL" id="ARP21822.1"/>
    </source>
</evidence>
<dbReference type="EMBL" id="CP017904">
    <property type="protein sequence ID" value="ARP21822.1"/>
    <property type="molecule type" value="Genomic_DNA"/>
</dbReference>
<dbReference type="InterPro" id="IPR036451">
    <property type="entry name" value="CblAdoTrfase-like_sf"/>
</dbReference>
<keyword evidence="2" id="KW-0614">Plasmid</keyword>
<dbReference type="AlphaFoldDB" id="A0A1W6TLL6"/>
<protein>
    <recommendedName>
        <fullName evidence="3">Lipoprotein</fullName>
    </recommendedName>
</protein>
<keyword evidence="1" id="KW-0175">Coiled coil</keyword>
<dbReference type="PROSITE" id="PS51257">
    <property type="entry name" value="PROKAR_LIPOPROTEIN"/>
    <property type="match status" value="1"/>
</dbReference>